<dbReference type="EMBL" id="JBIBDZ010000004">
    <property type="protein sequence ID" value="MFF5920140.1"/>
    <property type="molecule type" value="Genomic_DNA"/>
</dbReference>
<comment type="caution">
    <text evidence="3">The sequence shown here is derived from an EMBL/GenBank/DDBJ whole genome shotgun (WGS) entry which is preliminary data.</text>
</comment>
<keyword evidence="2" id="KW-0472">Membrane</keyword>
<proteinExistence type="predicted"/>
<feature type="transmembrane region" description="Helical" evidence="2">
    <location>
        <begin position="31"/>
        <end position="49"/>
    </location>
</feature>
<dbReference type="Proteomes" id="UP001602370">
    <property type="component" value="Unassembled WGS sequence"/>
</dbReference>
<sequence>MSGGTKTMAVLTCAAVVLTTAYTVALGSSGWLWFGSVVLAVATIGLAASDGAPPAGPRRRPPAGPGPANP</sequence>
<protein>
    <recommendedName>
        <fullName evidence="5">Integral membrane protein</fullName>
    </recommendedName>
</protein>
<feature type="region of interest" description="Disordered" evidence="1">
    <location>
        <begin position="48"/>
        <end position="70"/>
    </location>
</feature>
<gene>
    <name evidence="3" type="ORF">ACFY8C_17645</name>
</gene>
<evidence type="ECO:0000313" key="3">
    <source>
        <dbReference type="EMBL" id="MFF5920140.1"/>
    </source>
</evidence>
<evidence type="ECO:0000256" key="2">
    <source>
        <dbReference type="SAM" id="Phobius"/>
    </source>
</evidence>
<keyword evidence="2" id="KW-1133">Transmembrane helix</keyword>
<dbReference type="RefSeq" id="WP_030316708.1">
    <property type="nucleotide sequence ID" value="NZ_JBIBDZ010000004.1"/>
</dbReference>
<evidence type="ECO:0008006" key="5">
    <source>
        <dbReference type="Google" id="ProtNLM"/>
    </source>
</evidence>
<reference evidence="3 4" key="1">
    <citation type="submission" date="2024-10" db="EMBL/GenBank/DDBJ databases">
        <title>The Natural Products Discovery Center: Release of the First 8490 Sequenced Strains for Exploring Actinobacteria Biosynthetic Diversity.</title>
        <authorList>
            <person name="Kalkreuter E."/>
            <person name="Kautsar S.A."/>
            <person name="Yang D."/>
            <person name="Bader C.D."/>
            <person name="Teijaro C.N."/>
            <person name="Fluegel L."/>
            <person name="Davis C.M."/>
            <person name="Simpson J.R."/>
            <person name="Lauterbach L."/>
            <person name="Steele A.D."/>
            <person name="Gui C."/>
            <person name="Meng S."/>
            <person name="Li G."/>
            <person name="Viehrig K."/>
            <person name="Ye F."/>
            <person name="Su P."/>
            <person name="Kiefer A.F."/>
            <person name="Nichols A."/>
            <person name="Cepeda A.J."/>
            <person name="Yan W."/>
            <person name="Fan B."/>
            <person name="Jiang Y."/>
            <person name="Adhikari A."/>
            <person name="Zheng C.-J."/>
            <person name="Schuster L."/>
            <person name="Cowan T.M."/>
            <person name="Smanski M.J."/>
            <person name="Chevrette M.G."/>
            <person name="De Carvalho L.P.S."/>
            <person name="Shen B."/>
        </authorList>
    </citation>
    <scope>NUCLEOTIDE SEQUENCE [LARGE SCALE GENOMIC DNA]</scope>
    <source>
        <strain evidence="3 4">NPDC012605</strain>
    </source>
</reference>
<name>A0ABW6XRN6_9ACTN</name>
<evidence type="ECO:0000256" key="1">
    <source>
        <dbReference type="SAM" id="MobiDB-lite"/>
    </source>
</evidence>
<organism evidence="3 4">
    <name type="scientific">Streptomyces flavochromogenes</name>
    <dbReference type="NCBI Taxonomy" id="68199"/>
    <lineage>
        <taxon>Bacteria</taxon>
        <taxon>Bacillati</taxon>
        <taxon>Actinomycetota</taxon>
        <taxon>Actinomycetes</taxon>
        <taxon>Kitasatosporales</taxon>
        <taxon>Streptomycetaceae</taxon>
        <taxon>Streptomyces</taxon>
    </lineage>
</organism>
<keyword evidence="2" id="KW-0812">Transmembrane</keyword>
<evidence type="ECO:0000313" key="4">
    <source>
        <dbReference type="Proteomes" id="UP001602370"/>
    </source>
</evidence>
<keyword evidence="4" id="KW-1185">Reference proteome</keyword>
<accession>A0ABW6XRN6</accession>